<name>A0A0D2MM46_9CHLO</name>
<gene>
    <name evidence="1" type="ORF">MNEG_6352</name>
</gene>
<dbReference type="GeneID" id="25739228"/>
<dbReference type="AlphaFoldDB" id="A0A0D2MM46"/>
<dbReference type="OrthoDB" id="550646at2759"/>
<reference evidence="1 2" key="1">
    <citation type="journal article" date="2013" name="BMC Genomics">
        <title>Reconstruction of the lipid metabolism for the microalga Monoraphidium neglectum from its genome sequence reveals characteristics suitable for biofuel production.</title>
        <authorList>
            <person name="Bogen C."/>
            <person name="Al-Dilaimi A."/>
            <person name="Albersmeier A."/>
            <person name="Wichmann J."/>
            <person name="Grundmann M."/>
            <person name="Rupp O."/>
            <person name="Lauersen K.J."/>
            <person name="Blifernez-Klassen O."/>
            <person name="Kalinowski J."/>
            <person name="Goesmann A."/>
            <person name="Mussgnug J.H."/>
            <person name="Kruse O."/>
        </authorList>
    </citation>
    <scope>NUCLEOTIDE SEQUENCE [LARGE SCALE GENOMIC DNA]</scope>
    <source>
        <strain evidence="1 2">SAG 48.87</strain>
    </source>
</reference>
<dbReference type="RefSeq" id="XP_013900626.1">
    <property type="nucleotide sequence ID" value="XM_014045172.1"/>
</dbReference>
<dbReference type="SUPFAM" id="SSF51735">
    <property type="entry name" value="NAD(P)-binding Rossmann-fold domains"/>
    <property type="match status" value="1"/>
</dbReference>
<dbReference type="Proteomes" id="UP000054498">
    <property type="component" value="Unassembled WGS sequence"/>
</dbReference>
<dbReference type="InterPro" id="IPR036291">
    <property type="entry name" value="NAD(P)-bd_dom_sf"/>
</dbReference>
<proteinExistence type="predicted"/>
<evidence type="ECO:0000313" key="2">
    <source>
        <dbReference type="Proteomes" id="UP000054498"/>
    </source>
</evidence>
<protein>
    <recommendedName>
        <fullName evidence="3">Pyrroline-5-carboxylate reductase catalytic N-terminal domain-containing protein</fullName>
    </recommendedName>
</protein>
<evidence type="ECO:0000313" key="1">
    <source>
        <dbReference type="EMBL" id="KIZ01607.1"/>
    </source>
</evidence>
<dbReference type="KEGG" id="mng:MNEG_6352"/>
<dbReference type="EMBL" id="KK101242">
    <property type="protein sequence ID" value="KIZ01607.1"/>
    <property type="molecule type" value="Genomic_DNA"/>
</dbReference>
<dbReference type="Gene3D" id="3.40.50.720">
    <property type="entry name" value="NAD(P)-binding Rossmann-like Domain"/>
    <property type="match status" value="1"/>
</dbReference>
<keyword evidence="2" id="KW-1185">Reference proteome</keyword>
<accession>A0A0D2MM46</accession>
<sequence>MRIGVIGAGNVGKTLGGQLATKHTVKYGCRDPAKHPGIGAAPVPSVCDWAEVLLVCTPGFSTAAEAEALATSFGPGVRGKVFIDATNPLSAWPKLEGALPSSYVFKAFNTIGLEHMAALGPQGAAVFGGEAAAIERGPITMLYAGAEEKRAVAAAIISDVGFDPRYVGPIRYARNLEAIAELWIHCGIGAAGLNPTVDWGGDFAFQVVGGRKG</sequence>
<organism evidence="1 2">
    <name type="scientific">Monoraphidium neglectum</name>
    <dbReference type="NCBI Taxonomy" id="145388"/>
    <lineage>
        <taxon>Eukaryota</taxon>
        <taxon>Viridiplantae</taxon>
        <taxon>Chlorophyta</taxon>
        <taxon>core chlorophytes</taxon>
        <taxon>Chlorophyceae</taxon>
        <taxon>CS clade</taxon>
        <taxon>Sphaeropleales</taxon>
        <taxon>Selenastraceae</taxon>
        <taxon>Monoraphidium</taxon>
    </lineage>
</organism>
<dbReference type="STRING" id="145388.A0A0D2MM46"/>
<evidence type="ECO:0008006" key="3">
    <source>
        <dbReference type="Google" id="ProtNLM"/>
    </source>
</evidence>